<keyword evidence="3" id="KW-1185">Reference proteome</keyword>
<proteinExistence type="predicted"/>
<feature type="region of interest" description="Disordered" evidence="1">
    <location>
        <begin position="54"/>
        <end position="77"/>
    </location>
</feature>
<accession>A0AA39Y2W1</accession>
<evidence type="ECO:0000256" key="1">
    <source>
        <dbReference type="SAM" id="MobiDB-lite"/>
    </source>
</evidence>
<sequence>MAAATEPSAQFERDLRGSKQEWKRGKDSSEKWARGVWPAPGIRLDMVTGLPVNGTESHQAKVRPRSRFCDNGHHTKRTPNFVKMRNGYDAPASRVKAKLHAARECDDPSSLSISELPPLTPRIVRRMSTTDNALYSYDRTDTPGKPLTLDIFIKAPTARDTEKFVEKEYEILDANGQALKGRKARHNLRHAATDPDGEEITEVDGFELL</sequence>
<dbReference type="Proteomes" id="UP001174936">
    <property type="component" value="Unassembled WGS sequence"/>
</dbReference>
<reference evidence="2" key="1">
    <citation type="submission" date="2023-06" db="EMBL/GenBank/DDBJ databases">
        <title>Genome-scale phylogeny and comparative genomics of the fungal order Sordariales.</title>
        <authorList>
            <consortium name="Lawrence Berkeley National Laboratory"/>
            <person name="Hensen N."/>
            <person name="Bonometti L."/>
            <person name="Westerberg I."/>
            <person name="Brannstrom I.O."/>
            <person name="Guillou S."/>
            <person name="Cros-Aarteil S."/>
            <person name="Calhoun S."/>
            <person name="Haridas S."/>
            <person name="Kuo A."/>
            <person name="Mondo S."/>
            <person name="Pangilinan J."/>
            <person name="Riley R."/>
            <person name="Labutti K."/>
            <person name="Andreopoulos B."/>
            <person name="Lipzen A."/>
            <person name="Chen C."/>
            <person name="Yanf M."/>
            <person name="Daum C."/>
            <person name="Ng V."/>
            <person name="Clum A."/>
            <person name="Steindorff A."/>
            <person name="Ohm R."/>
            <person name="Martin F."/>
            <person name="Silar P."/>
            <person name="Natvig D."/>
            <person name="Lalanne C."/>
            <person name="Gautier V."/>
            <person name="Ament-Velasquez S.L."/>
            <person name="Kruys A."/>
            <person name="Hutchinson M.I."/>
            <person name="Powell A.J."/>
            <person name="Barry K."/>
            <person name="Miller A.N."/>
            <person name="Grigoriev I.V."/>
            <person name="Debuchy R."/>
            <person name="Gladieux P."/>
            <person name="Thoren M.H."/>
            <person name="Johannesson H."/>
        </authorList>
    </citation>
    <scope>NUCLEOTIDE SEQUENCE</scope>
    <source>
        <strain evidence="2">SMH2532-1</strain>
    </source>
</reference>
<dbReference type="AlphaFoldDB" id="A0AA39Y2W1"/>
<protein>
    <submittedName>
        <fullName evidence="2">Uncharacterized protein</fullName>
    </submittedName>
</protein>
<evidence type="ECO:0000313" key="2">
    <source>
        <dbReference type="EMBL" id="KAK0643530.1"/>
    </source>
</evidence>
<comment type="caution">
    <text evidence="2">The sequence shown here is derived from an EMBL/GenBank/DDBJ whole genome shotgun (WGS) entry which is preliminary data.</text>
</comment>
<feature type="compositionally biased region" description="Basic and acidic residues" evidence="1">
    <location>
        <begin position="11"/>
        <end position="33"/>
    </location>
</feature>
<dbReference type="EMBL" id="JAULSV010000005">
    <property type="protein sequence ID" value="KAK0643530.1"/>
    <property type="molecule type" value="Genomic_DNA"/>
</dbReference>
<organism evidence="2 3">
    <name type="scientific">Cercophora newfieldiana</name>
    <dbReference type="NCBI Taxonomy" id="92897"/>
    <lineage>
        <taxon>Eukaryota</taxon>
        <taxon>Fungi</taxon>
        <taxon>Dikarya</taxon>
        <taxon>Ascomycota</taxon>
        <taxon>Pezizomycotina</taxon>
        <taxon>Sordariomycetes</taxon>
        <taxon>Sordariomycetidae</taxon>
        <taxon>Sordariales</taxon>
        <taxon>Lasiosphaeriaceae</taxon>
        <taxon>Cercophora</taxon>
    </lineage>
</organism>
<gene>
    <name evidence="2" type="ORF">B0T16DRAFT_392038</name>
</gene>
<name>A0AA39Y2W1_9PEZI</name>
<evidence type="ECO:0000313" key="3">
    <source>
        <dbReference type="Proteomes" id="UP001174936"/>
    </source>
</evidence>
<feature type="region of interest" description="Disordered" evidence="1">
    <location>
        <begin position="1"/>
        <end position="34"/>
    </location>
</feature>